<protein>
    <submittedName>
        <fullName evidence="1">Uncharacterized protein</fullName>
    </submittedName>
</protein>
<gene>
    <name evidence="1" type="ORF">ALC62_14254</name>
</gene>
<evidence type="ECO:0000313" key="2">
    <source>
        <dbReference type="Proteomes" id="UP000078542"/>
    </source>
</evidence>
<dbReference type="AlphaFoldDB" id="A0A151I908"/>
<name>A0A151I908_9HYME</name>
<reference evidence="1 2" key="1">
    <citation type="submission" date="2016-03" db="EMBL/GenBank/DDBJ databases">
        <title>Cyphomyrmex costatus WGS genome.</title>
        <authorList>
            <person name="Nygaard S."/>
            <person name="Hu H."/>
            <person name="Boomsma J."/>
            <person name="Zhang G."/>
        </authorList>
    </citation>
    <scope>NUCLEOTIDE SEQUENCE [LARGE SCALE GENOMIC DNA]</scope>
    <source>
        <strain evidence="1">MS0001</strain>
        <tissue evidence="1">Whole body</tissue>
    </source>
</reference>
<dbReference type="EMBL" id="KQ978323">
    <property type="protein sequence ID" value="KYM95143.1"/>
    <property type="molecule type" value="Genomic_DNA"/>
</dbReference>
<accession>A0A151I908</accession>
<dbReference type="Proteomes" id="UP000078542">
    <property type="component" value="Unassembled WGS sequence"/>
</dbReference>
<keyword evidence="2" id="KW-1185">Reference proteome</keyword>
<evidence type="ECO:0000313" key="1">
    <source>
        <dbReference type="EMBL" id="KYM95143.1"/>
    </source>
</evidence>
<proteinExistence type="predicted"/>
<feature type="non-terminal residue" evidence="1">
    <location>
        <position position="1"/>
    </location>
</feature>
<sequence length="63" mass="7166">FYLTIKCYTFFAGVAHGLRCYKCGQYNEGVGSITPCINYTSHMLMECPPSDAWCIVSTYYFSI</sequence>
<organism evidence="1 2">
    <name type="scientific">Cyphomyrmex costatus</name>
    <dbReference type="NCBI Taxonomy" id="456900"/>
    <lineage>
        <taxon>Eukaryota</taxon>
        <taxon>Metazoa</taxon>
        <taxon>Ecdysozoa</taxon>
        <taxon>Arthropoda</taxon>
        <taxon>Hexapoda</taxon>
        <taxon>Insecta</taxon>
        <taxon>Pterygota</taxon>
        <taxon>Neoptera</taxon>
        <taxon>Endopterygota</taxon>
        <taxon>Hymenoptera</taxon>
        <taxon>Apocrita</taxon>
        <taxon>Aculeata</taxon>
        <taxon>Formicoidea</taxon>
        <taxon>Formicidae</taxon>
        <taxon>Myrmicinae</taxon>
        <taxon>Cyphomyrmex</taxon>
    </lineage>
</organism>